<dbReference type="PANTHER" id="PTHR47150:SF5">
    <property type="entry name" value="OS07G0546750 PROTEIN"/>
    <property type="match status" value="1"/>
</dbReference>
<keyword evidence="2" id="KW-1185">Reference proteome</keyword>
<gene>
    <name evidence="1" type="ORF">BAE44_0004368</name>
</gene>
<comment type="caution">
    <text evidence="1">The sequence shown here is derived from an EMBL/GenBank/DDBJ whole genome shotgun (WGS) entry which is preliminary data.</text>
</comment>
<name>A0A1E5WB49_9POAL</name>
<dbReference type="AlphaFoldDB" id="A0A1E5WB49"/>
<dbReference type="EMBL" id="LWDX02014773">
    <property type="protein sequence ID" value="OEL34612.1"/>
    <property type="molecule type" value="Genomic_DNA"/>
</dbReference>
<reference evidence="1 2" key="1">
    <citation type="submission" date="2016-09" db="EMBL/GenBank/DDBJ databases">
        <title>The draft genome of Dichanthelium oligosanthes: A C3 panicoid grass species.</title>
        <authorList>
            <person name="Studer A.J."/>
            <person name="Schnable J.C."/>
            <person name="Brutnell T.P."/>
        </authorList>
    </citation>
    <scope>NUCLEOTIDE SEQUENCE [LARGE SCALE GENOMIC DNA]</scope>
    <source>
        <strain evidence="2">cv. Kellogg 1175</strain>
        <tissue evidence="1">Leaf</tissue>
    </source>
</reference>
<accession>A0A1E5WB49</accession>
<protein>
    <submittedName>
        <fullName evidence="1">Uncharacterized protein</fullName>
    </submittedName>
</protein>
<dbReference type="STRING" id="888268.A0A1E5WB49"/>
<sequence>MRDDDDDDVMALCMLQEEQARWQWGRRGSVSGHIVLDRDHAAGHARIMADYFRDNPVYTDYHFPRRYRIRRPLFLRIMACMTKHDHWFACRPDGIGKMGLSPTAAPDPFFLLFPFLLQFCCTHSSDATAISSTPRANTYTYATYINSTRVSNARNLHMHYSLARTSRVTFLINRTSISP</sequence>
<dbReference type="Proteomes" id="UP000095767">
    <property type="component" value="Unassembled WGS sequence"/>
</dbReference>
<evidence type="ECO:0000313" key="1">
    <source>
        <dbReference type="EMBL" id="OEL34612.1"/>
    </source>
</evidence>
<dbReference type="PANTHER" id="PTHR47150">
    <property type="entry name" value="OS12G0169200 PROTEIN"/>
    <property type="match status" value="1"/>
</dbReference>
<organism evidence="1 2">
    <name type="scientific">Dichanthelium oligosanthes</name>
    <dbReference type="NCBI Taxonomy" id="888268"/>
    <lineage>
        <taxon>Eukaryota</taxon>
        <taxon>Viridiplantae</taxon>
        <taxon>Streptophyta</taxon>
        <taxon>Embryophyta</taxon>
        <taxon>Tracheophyta</taxon>
        <taxon>Spermatophyta</taxon>
        <taxon>Magnoliopsida</taxon>
        <taxon>Liliopsida</taxon>
        <taxon>Poales</taxon>
        <taxon>Poaceae</taxon>
        <taxon>PACMAD clade</taxon>
        <taxon>Panicoideae</taxon>
        <taxon>Panicodae</taxon>
        <taxon>Paniceae</taxon>
        <taxon>Dichantheliinae</taxon>
        <taxon>Dichanthelium</taxon>
    </lineage>
</organism>
<proteinExistence type="predicted"/>
<evidence type="ECO:0000313" key="2">
    <source>
        <dbReference type="Proteomes" id="UP000095767"/>
    </source>
</evidence>